<gene>
    <name evidence="2" type="ORF">OUZ56_012365</name>
</gene>
<keyword evidence="3" id="KW-1185">Reference proteome</keyword>
<evidence type="ECO:0000256" key="1">
    <source>
        <dbReference type="SAM" id="MobiDB-lite"/>
    </source>
</evidence>
<evidence type="ECO:0000313" key="3">
    <source>
        <dbReference type="Proteomes" id="UP001234178"/>
    </source>
</evidence>
<name>A0ABQ9Z324_9CRUS</name>
<protein>
    <submittedName>
        <fullName evidence="2">Uncharacterized protein</fullName>
    </submittedName>
</protein>
<feature type="region of interest" description="Disordered" evidence="1">
    <location>
        <begin position="144"/>
        <end position="193"/>
    </location>
</feature>
<comment type="caution">
    <text evidence="2">The sequence shown here is derived from an EMBL/GenBank/DDBJ whole genome shotgun (WGS) entry which is preliminary data.</text>
</comment>
<accession>A0ABQ9Z324</accession>
<dbReference type="Proteomes" id="UP001234178">
    <property type="component" value="Unassembled WGS sequence"/>
</dbReference>
<proteinExistence type="predicted"/>
<sequence>MKDREPAYQETANETTARLIAQRRQTEDMQAVTLPALPFPVNLSYLALSKPELLPQFQASQKVAEFILNLPSVSVSLPSRSRNFRPPVETTPMPSAADSTPRRLQLDYFRSSAGRDIDTYIQPPQPPEALRVALVKSAQSRLKTGPRLADFIDPSSPKKPRFYRPYSPRPVEKLPDPPTPPGVPESEPDEFHP</sequence>
<dbReference type="EMBL" id="JAOYFB010000002">
    <property type="protein sequence ID" value="KAK4007205.1"/>
    <property type="molecule type" value="Genomic_DNA"/>
</dbReference>
<organism evidence="2 3">
    <name type="scientific">Daphnia magna</name>
    <dbReference type="NCBI Taxonomy" id="35525"/>
    <lineage>
        <taxon>Eukaryota</taxon>
        <taxon>Metazoa</taxon>
        <taxon>Ecdysozoa</taxon>
        <taxon>Arthropoda</taxon>
        <taxon>Crustacea</taxon>
        <taxon>Branchiopoda</taxon>
        <taxon>Diplostraca</taxon>
        <taxon>Cladocera</taxon>
        <taxon>Anomopoda</taxon>
        <taxon>Daphniidae</taxon>
        <taxon>Daphnia</taxon>
    </lineage>
</organism>
<reference evidence="2 3" key="1">
    <citation type="journal article" date="2023" name="Nucleic Acids Res.">
        <title>The hologenome of Daphnia magna reveals possible DNA methylation and microbiome-mediated evolution of the host genome.</title>
        <authorList>
            <person name="Chaturvedi A."/>
            <person name="Li X."/>
            <person name="Dhandapani V."/>
            <person name="Marshall H."/>
            <person name="Kissane S."/>
            <person name="Cuenca-Cambronero M."/>
            <person name="Asole G."/>
            <person name="Calvet F."/>
            <person name="Ruiz-Romero M."/>
            <person name="Marangio P."/>
            <person name="Guigo R."/>
            <person name="Rago D."/>
            <person name="Mirbahai L."/>
            <person name="Eastwood N."/>
            <person name="Colbourne J.K."/>
            <person name="Zhou J."/>
            <person name="Mallon E."/>
            <person name="Orsini L."/>
        </authorList>
    </citation>
    <scope>NUCLEOTIDE SEQUENCE [LARGE SCALE GENOMIC DNA]</scope>
    <source>
        <strain evidence="2">LRV0_1</strain>
    </source>
</reference>
<evidence type="ECO:0000313" key="2">
    <source>
        <dbReference type="EMBL" id="KAK4007205.1"/>
    </source>
</evidence>